<sequence length="142" mass="15631">MSLEASGHTFLIQTLRSPYYFWTATGNSSGSKIEIQEHSFGSLQSWTLKKISDSKFAIVCLTHGADFLAVTCNDEGKDYTLTTYDKASNSQQFSIDFTDSGAIFTDKNGKSASTSNSDFKSDDTIGSYDKDTKVWGTKHVYG</sequence>
<name>A0A9N9FNS1_9GLOM</name>
<dbReference type="AlphaFoldDB" id="A0A9N9FNS1"/>
<reference evidence="1" key="1">
    <citation type="submission" date="2021-06" db="EMBL/GenBank/DDBJ databases">
        <authorList>
            <person name="Kallberg Y."/>
            <person name="Tangrot J."/>
            <person name="Rosling A."/>
        </authorList>
    </citation>
    <scope>NUCLEOTIDE SEQUENCE</scope>
    <source>
        <strain evidence="1">FL966</strain>
    </source>
</reference>
<proteinExistence type="predicted"/>
<gene>
    <name evidence="1" type="ORF">CPELLU_LOCUS4673</name>
</gene>
<organism evidence="1 2">
    <name type="scientific">Cetraspora pellucida</name>
    <dbReference type="NCBI Taxonomy" id="1433469"/>
    <lineage>
        <taxon>Eukaryota</taxon>
        <taxon>Fungi</taxon>
        <taxon>Fungi incertae sedis</taxon>
        <taxon>Mucoromycota</taxon>
        <taxon>Glomeromycotina</taxon>
        <taxon>Glomeromycetes</taxon>
        <taxon>Diversisporales</taxon>
        <taxon>Gigasporaceae</taxon>
        <taxon>Cetraspora</taxon>
    </lineage>
</organism>
<accession>A0A9N9FNS1</accession>
<dbReference type="Proteomes" id="UP000789759">
    <property type="component" value="Unassembled WGS sequence"/>
</dbReference>
<dbReference type="OrthoDB" id="10463216at2759"/>
<evidence type="ECO:0000313" key="1">
    <source>
        <dbReference type="EMBL" id="CAG8549323.1"/>
    </source>
</evidence>
<comment type="caution">
    <text evidence="1">The sequence shown here is derived from an EMBL/GenBank/DDBJ whole genome shotgun (WGS) entry which is preliminary data.</text>
</comment>
<dbReference type="EMBL" id="CAJVQA010002502">
    <property type="protein sequence ID" value="CAG8549323.1"/>
    <property type="molecule type" value="Genomic_DNA"/>
</dbReference>
<protein>
    <submittedName>
        <fullName evidence="1">5805_t:CDS:1</fullName>
    </submittedName>
</protein>
<evidence type="ECO:0000313" key="2">
    <source>
        <dbReference type="Proteomes" id="UP000789759"/>
    </source>
</evidence>
<keyword evidence="2" id="KW-1185">Reference proteome</keyword>